<dbReference type="InterPro" id="IPR022357">
    <property type="entry name" value="MIP_CS"/>
</dbReference>
<dbReference type="GO" id="GO:0035445">
    <property type="term" value="P:borate transmembrane transport"/>
    <property type="evidence" value="ECO:0007669"/>
    <property type="project" value="EnsemblPlants"/>
</dbReference>
<dbReference type="GO" id="GO:0016020">
    <property type="term" value="C:membrane"/>
    <property type="evidence" value="ECO:0007669"/>
    <property type="project" value="UniProtKB-SubCell"/>
</dbReference>
<dbReference type="PANTHER" id="PTHR45724">
    <property type="entry name" value="AQUAPORIN NIP2-1"/>
    <property type="match status" value="1"/>
</dbReference>
<dbReference type="PANTHER" id="PTHR45724:SF26">
    <property type="entry name" value="AQUAPORIN NIP7-1-RELATED"/>
    <property type="match status" value="1"/>
</dbReference>
<name>W1PXY5_AMBTC</name>
<evidence type="ECO:0000256" key="2">
    <source>
        <dbReference type="ARBA" id="ARBA00022448"/>
    </source>
</evidence>
<keyword evidence="11" id="KW-1185">Reference proteome</keyword>
<dbReference type="Proteomes" id="UP000017836">
    <property type="component" value="Unassembled WGS sequence"/>
</dbReference>
<dbReference type="SUPFAM" id="SSF81338">
    <property type="entry name" value="Aquaporin-like"/>
    <property type="match status" value="1"/>
</dbReference>
<evidence type="ECO:0000256" key="4">
    <source>
        <dbReference type="ARBA" id="ARBA00022989"/>
    </source>
</evidence>
<dbReference type="Gramene" id="ERN12889">
    <property type="protein sequence ID" value="ERN12889"/>
    <property type="gene ID" value="AMTR_s00050p00166160"/>
</dbReference>
<feature type="region of interest" description="Disordered" evidence="7">
    <location>
        <begin position="204"/>
        <end position="227"/>
    </location>
</feature>
<dbReference type="EMBL" id="KI392596">
    <property type="protein sequence ID" value="ERN12889.1"/>
    <property type="molecule type" value="Genomic_DNA"/>
</dbReference>
<keyword evidence="4 8" id="KW-1133">Transmembrane helix</keyword>
<dbReference type="AlphaFoldDB" id="W1PXY5"/>
<organism evidence="10 11">
    <name type="scientific">Amborella trichopoda</name>
    <dbReference type="NCBI Taxonomy" id="13333"/>
    <lineage>
        <taxon>Eukaryota</taxon>
        <taxon>Viridiplantae</taxon>
        <taxon>Streptophyta</taxon>
        <taxon>Embryophyta</taxon>
        <taxon>Tracheophyta</taxon>
        <taxon>Spermatophyta</taxon>
        <taxon>Magnoliopsida</taxon>
        <taxon>Amborellales</taxon>
        <taxon>Amborellaceae</taxon>
        <taxon>Amborella</taxon>
    </lineage>
</organism>
<keyword evidence="5 8" id="KW-0472">Membrane</keyword>
<dbReference type="PRINTS" id="PR00783">
    <property type="entry name" value="MINTRINSICP"/>
</dbReference>
<dbReference type="Pfam" id="PF00230">
    <property type="entry name" value="MIP"/>
    <property type="match status" value="1"/>
</dbReference>
<feature type="chain" id="PRO_5004807916" description="Aquaporin" evidence="9">
    <location>
        <begin position="18"/>
        <end position="227"/>
    </location>
</feature>
<protein>
    <recommendedName>
        <fullName evidence="12">Aquaporin</fullName>
    </recommendedName>
</protein>
<evidence type="ECO:0000313" key="11">
    <source>
        <dbReference type="Proteomes" id="UP000017836"/>
    </source>
</evidence>
<feature type="signal peptide" evidence="9">
    <location>
        <begin position="1"/>
        <end position="17"/>
    </location>
</feature>
<dbReference type="InterPro" id="IPR034294">
    <property type="entry name" value="Aquaporin_transptr"/>
</dbReference>
<evidence type="ECO:0000256" key="1">
    <source>
        <dbReference type="ARBA" id="ARBA00004141"/>
    </source>
</evidence>
<proteinExistence type="inferred from homology"/>
<dbReference type="GO" id="GO:0180044">
    <property type="term" value="F:borate channel activity"/>
    <property type="evidence" value="ECO:0007669"/>
    <property type="project" value="EnsemblPlants"/>
</dbReference>
<dbReference type="STRING" id="13333.W1PXY5"/>
<dbReference type="PROSITE" id="PS00221">
    <property type="entry name" value="MIP"/>
    <property type="match status" value="1"/>
</dbReference>
<keyword evidence="3 6" id="KW-0812">Transmembrane</keyword>
<evidence type="ECO:0000256" key="3">
    <source>
        <dbReference type="ARBA" id="ARBA00022692"/>
    </source>
</evidence>
<evidence type="ECO:0008006" key="12">
    <source>
        <dbReference type="Google" id="ProtNLM"/>
    </source>
</evidence>
<dbReference type="Gene3D" id="1.20.1080.10">
    <property type="entry name" value="Glycerol uptake facilitator protein"/>
    <property type="match status" value="1"/>
</dbReference>
<reference evidence="11" key="1">
    <citation type="journal article" date="2013" name="Science">
        <title>The Amborella genome and the evolution of flowering plants.</title>
        <authorList>
            <consortium name="Amborella Genome Project"/>
        </authorList>
    </citation>
    <scope>NUCLEOTIDE SEQUENCE [LARGE SCALE GENOMIC DNA]</scope>
</reference>
<dbReference type="HOGENOM" id="CLU_020019_3_1_1"/>
<feature type="transmembrane region" description="Helical" evidence="8">
    <location>
        <begin position="136"/>
        <end position="157"/>
    </location>
</feature>
<evidence type="ECO:0000256" key="8">
    <source>
        <dbReference type="SAM" id="Phobius"/>
    </source>
</evidence>
<dbReference type="eggNOG" id="KOG0223">
    <property type="taxonomic scope" value="Eukaryota"/>
</dbReference>
<comment type="subcellular location">
    <subcellularLocation>
        <location evidence="1">Membrane</location>
        <topology evidence="1">Multi-pass membrane protein</topology>
    </subcellularLocation>
</comment>
<evidence type="ECO:0000256" key="9">
    <source>
        <dbReference type="SAM" id="SignalP"/>
    </source>
</evidence>
<evidence type="ECO:0000256" key="7">
    <source>
        <dbReference type="SAM" id="MobiDB-lite"/>
    </source>
</evidence>
<evidence type="ECO:0000313" key="10">
    <source>
        <dbReference type="EMBL" id="ERN12889.1"/>
    </source>
</evidence>
<dbReference type="InterPro" id="IPR000425">
    <property type="entry name" value="MIP"/>
</dbReference>
<keyword evidence="9" id="KW-0732">Signal</keyword>
<accession>W1PXY5</accession>
<gene>
    <name evidence="10" type="ORF">AMTR_s00050p00166160</name>
</gene>
<keyword evidence="2 6" id="KW-0813">Transport</keyword>
<sequence length="227" mass="23689">MVGTFVLMFSLCGAVGAGQGFLESACVGGLATVVVVIATYPISGGHINPAITIALTVSTPFPKFLASIYVFAQIVGSMLGTVMGKYVHQIPLELIMTAPLHGLEQAIFAELIATSVIMFLASSLSYDVYPMRQTPGFAIGAAVSLAVLTIGPVSGGSMNPARSLGPALVAWRFKDQWAYIAAPIAGAVAGAFLYKLLRFSQPSPHPSPTHPSSLPHQQFELPSSGIQ</sequence>
<comment type="similarity">
    <text evidence="6">Belongs to the MIP/aquaporin (TC 1.A.8) family.</text>
</comment>
<evidence type="ECO:0000256" key="6">
    <source>
        <dbReference type="RuleBase" id="RU000477"/>
    </source>
</evidence>
<dbReference type="InterPro" id="IPR023271">
    <property type="entry name" value="Aquaporin-like"/>
</dbReference>
<feature type="transmembrane region" description="Helical" evidence="8">
    <location>
        <begin position="107"/>
        <end position="129"/>
    </location>
</feature>
<feature type="transmembrane region" description="Helical" evidence="8">
    <location>
        <begin position="177"/>
        <end position="197"/>
    </location>
</feature>
<evidence type="ECO:0000256" key="5">
    <source>
        <dbReference type="ARBA" id="ARBA00023136"/>
    </source>
</evidence>
<dbReference type="OMA" id="GAGVECQ"/>